<dbReference type="PROSITE" id="PS00022">
    <property type="entry name" value="EGF_1"/>
    <property type="match status" value="5"/>
</dbReference>
<dbReference type="PROSITE" id="PS50026">
    <property type="entry name" value="EGF_3"/>
    <property type="match status" value="1"/>
</dbReference>
<dbReference type="SUPFAM" id="SSF55797">
    <property type="entry name" value="PR-1-like"/>
    <property type="match status" value="1"/>
</dbReference>
<dbReference type="EMBL" id="JAZGQO010000010">
    <property type="protein sequence ID" value="KAK6176021.1"/>
    <property type="molecule type" value="Genomic_DNA"/>
</dbReference>
<comment type="caution">
    <text evidence="1">Lacks conserved residue(s) required for the propagation of feature annotation.</text>
</comment>
<dbReference type="CDD" id="cd05380">
    <property type="entry name" value="CAP_euk"/>
    <property type="match status" value="1"/>
</dbReference>
<dbReference type="Pfam" id="PF00188">
    <property type="entry name" value="CAP"/>
    <property type="match status" value="1"/>
</dbReference>
<dbReference type="PANTHER" id="PTHR10334">
    <property type="entry name" value="CYSTEINE-RICH SECRETORY PROTEIN-RELATED"/>
    <property type="match status" value="1"/>
</dbReference>
<evidence type="ECO:0000313" key="5">
    <source>
        <dbReference type="Proteomes" id="UP001347796"/>
    </source>
</evidence>
<accession>A0AAN8PQD6</accession>
<feature type="domain" description="EGF-like" evidence="3">
    <location>
        <begin position="340"/>
        <end position="375"/>
    </location>
</feature>
<dbReference type="SMART" id="SM00181">
    <property type="entry name" value="EGF"/>
    <property type="match status" value="8"/>
</dbReference>
<gene>
    <name evidence="4" type="ORF">SNE40_014386</name>
</gene>
<keyword evidence="1" id="KW-1015">Disulfide bond</keyword>
<keyword evidence="5" id="KW-1185">Reference proteome</keyword>
<dbReference type="InterPro" id="IPR014044">
    <property type="entry name" value="CAP_dom"/>
</dbReference>
<keyword evidence="2" id="KW-0732">Signal</keyword>
<evidence type="ECO:0000259" key="3">
    <source>
        <dbReference type="PROSITE" id="PS50026"/>
    </source>
</evidence>
<protein>
    <recommendedName>
        <fullName evidence="3">EGF-like domain-containing protein</fullName>
    </recommendedName>
</protein>
<feature type="chain" id="PRO_5042908987" description="EGF-like domain-containing protein" evidence="2">
    <location>
        <begin position="19"/>
        <end position="770"/>
    </location>
</feature>
<dbReference type="PRINTS" id="PR00837">
    <property type="entry name" value="V5TPXLIKE"/>
</dbReference>
<proteinExistence type="predicted"/>
<dbReference type="PROSITE" id="PS01186">
    <property type="entry name" value="EGF_2"/>
    <property type="match status" value="4"/>
</dbReference>
<comment type="caution">
    <text evidence="4">The sequence shown here is derived from an EMBL/GenBank/DDBJ whole genome shotgun (WGS) entry which is preliminary data.</text>
</comment>
<sequence length="770" mass="82364">MTFFMSLSLLFIASVILGNNLSVAETGSFSLDRYPRAACDPKYSEINPQHSMCLDDVGTPVTLTQAEKQSIVDMHNSLRELQGLPQATNMQKIVWDEEIAKVASKWVNQCGSGATAHEDSSDKREVPSLPGVPIGQNAANGYATFEDAVQGWYDEVKDFSYGQTMDIGLIGHFTQIVNANVARIGCGKAMCNGRPHYVCDYAKAQLFDELSKPYETGSITAQCRNNANSSGKLCDCSGKICLNGGTIDLATCTCACVALYKGSDCSELNCPAEDGQFCNNGYKKEFCDKYSNVPTECPYMCDICKAESSCNLNCQNGGILDSVDCRCSCVGDYSGDQCETAPPCTLTCDVNGNLISSGAECRCQCRNGYTGTNCQTPPPCTLTCDVNGDLISSGAECRCQCRNGYTGTNCQTPPLCDLNCGSNGDLVQSNSGCSCQCRNDYVGVKCEIAPTLECRRMCTNDGVLNTLACTCSCPDGYSGLSCEVAPPDTCGFSCANGGKLRSTECRCDCPDRYTGFSCGVDLCSTKDHPWCRHLIIGQLSTCNSGLKRLCPTKCRLCGEQQDCAVTACPMGEYFHRGKCTCIPLKVSCEQGDNAVCKIFFRGGLIPIEFCFGEMGSSVCPKSCGFCGAPACTKRCKNGGKLNLNECSCECPLPYVGIECQTDMCLKPAEMACGSLTSNLPQSACPEFLQSKCPHHCGVCSAPCSGTICLLGEMLIETDCSCKNLAADCNTGDQMLCQFYVTHSDVTQQCLDLPSGIICAKKCGYCGKDTG</sequence>
<keyword evidence="1" id="KW-0245">EGF-like domain</keyword>
<organism evidence="4 5">
    <name type="scientific">Patella caerulea</name>
    <name type="common">Rayed Mediterranean limpet</name>
    <dbReference type="NCBI Taxonomy" id="87958"/>
    <lineage>
        <taxon>Eukaryota</taxon>
        <taxon>Metazoa</taxon>
        <taxon>Spiralia</taxon>
        <taxon>Lophotrochozoa</taxon>
        <taxon>Mollusca</taxon>
        <taxon>Gastropoda</taxon>
        <taxon>Patellogastropoda</taxon>
        <taxon>Patelloidea</taxon>
        <taxon>Patellidae</taxon>
        <taxon>Patella</taxon>
    </lineage>
</organism>
<dbReference type="Gene3D" id="2.10.25.10">
    <property type="entry name" value="Laminin"/>
    <property type="match status" value="2"/>
</dbReference>
<dbReference type="Proteomes" id="UP001347796">
    <property type="component" value="Unassembled WGS sequence"/>
</dbReference>
<dbReference type="InterPro" id="IPR000742">
    <property type="entry name" value="EGF"/>
</dbReference>
<dbReference type="InterPro" id="IPR001283">
    <property type="entry name" value="CRISP-related"/>
</dbReference>
<evidence type="ECO:0000256" key="2">
    <source>
        <dbReference type="SAM" id="SignalP"/>
    </source>
</evidence>
<feature type="disulfide bond" evidence="1">
    <location>
        <begin position="365"/>
        <end position="374"/>
    </location>
</feature>
<dbReference type="InterPro" id="IPR035940">
    <property type="entry name" value="CAP_sf"/>
</dbReference>
<name>A0AAN8PQD6_PATCE</name>
<dbReference type="InterPro" id="IPR002413">
    <property type="entry name" value="V5_allergen-like"/>
</dbReference>
<reference evidence="4 5" key="1">
    <citation type="submission" date="2024-01" db="EMBL/GenBank/DDBJ databases">
        <title>The genome of the rayed Mediterranean limpet Patella caerulea (Linnaeus, 1758).</title>
        <authorList>
            <person name="Anh-Thu Weber A."/>
            <person name="Halstead-Nussloch G."/>
        </authorList>
    </citation>
    <scope>NUCLEOTIDE SEQUENCE [LARGE SCALE GENOMIC DNA]</scope>
    <source>
        <strain evidence="4">AATW-2023a</strain>
        <tissue evidence="4">Whole specimen</tissue>
    </source>
</reference>
<dbReference type="Gene3D" id="3.40.33.10">
    <property type="entry name" value="CAP"/>
    <property type="match status" value="1"/>
</dbReference>
<evidence type="ECO:0000313" key="4">
    <source>
        <dbReference type="EMBL" id="KAK6176021.1"/>
    </source>
</evidence>
<dbReference type="SMART" id="SM00198">
    <property type="entry name" value="SCP"/>
    <property type="match status" value="1"/>
</dbReference>
<feature type="signal peptide" evidence="2">
    <location>
        <begin position="1"/>
        <end position="18"/>
    </location>
</feature>
<evidence type="ECO:0000256" key="1">
    <source>
        <dbReference type="PROSITE-ProRule" id="PRU00076"/>
    </source>
</evidence>
<dbReference type="PRINTS" id="PR00838">
    <property type="entry name" value="V5ALLERGEN"/>
</dbReference>
<dbReference type="AlphaFoldDB" id="A0AAN8PQD6"/>